<protein>
    <recommendedName>
        <fullName evidence="3">Myb-like domain-containing protein</fullName>
    </recommendedName>
</protein>
<evidence type="ECO:0000313" key="2">
    <source>
        <dbReference type="Proteomes" id="UP000488956"/>
    </source>
</evidence>
<dbReference type="EMBL" id="QXFX01004671">
    <property type="protein sequence ID" value="KAE9063185.1"/>
    <property type="molecule type" value="Genomic_DNA"/>
</dbReference>
<reference evidence="1 2" key="1">
    <citation type="submission" date="2018-09" db="EMBL/GenBank/DDBJ databases">
        <title>Genomic investigation of the strawberry pathogen Phytophthora fragariae indicates pathogenicity is determined by transcriptional variation in three key races.</title>
        <authorList>
            <person name="Adams T.M."/>
            <person name="Armitage A.D."/>
            <person name="Sobczyk M.K."/>
            <person name="Bates H.J."/>
            <person name="Dunwell J.M."/>
            <person name="Nellist C.F."/>
            <person name="Harrison R.J."/>
        </authorList>
    </citation>
    <scope>NUCLEOTIDE SEQUENCE [LARGE SCALE GENOMIC DNA]</scope>
    <source>
        <strain evidence="1 2">ONT-3</strain>
    </source>
</reference>
<gene>
    <name evidence="1" type="ORF">PF010_g29099</name>
</gene>
<evidence type="ECO:0000313" key="1">
    <source>
        <dbReference type="EMBL" id="KAE9063185.1"/>
    </source>
</evidence>
<dbReference type="Proteomes" id="UP000488956">
    <property type="component" value="Unassembled WGS sequence"/>
</dbReference>
<accession>A0A6G0JQ32</accession>
<dbReference type="AlphaFoldDB" id="A0A6G0JQ32"/>
<evidence type="ECO:0008006" key="3">
    <source>
        <dbReference type="Google" id="ProtNLM"/>
    </source>
</evidence>
<proteinExistence type="predicted"/>
<comment type="caution">
    <text evidence="1">The sequence shown here is derived from an EMBL/GenBank/DDBJ whole genome shotgun (WGS) entry which is preliminary data.</text>
</comment>
<name>A0A6G0JQ32_9STRA</name>
<organism evidence="1 2">
    <name type="scientific">Phytophthora fragariae</name>
    <dbReference type="NCBI Taxonomy" id="53985"/>
    <lineage>
        <taxon>Eukaryota</taxon>
        <taxon>Sar</taxon>
        <taxon>Stramenopiles</taxon>
        <taxon>Oomycota</taxon>
        <taxon>Peronosporomycetes</taxon>
        <taxon>Peronosporales</taxon>
        <taxon>Peronosporaceae</taxon>
        <taxon>Phytophthora</taxon>
    </lineage>
</organism>
<sequence length="208" mass="23104">MPQTTFLEEEDKMLVQQARRYTDRGERIAWGQVQKKMRRWGWTSKELSQRLNSLKKTSIVVRTVRMPNLLHPNQALNIPATTQQDASGEIQRQAHAVPPSANQQLAARLPATSNPNHAPHLLPGCDVNFGSEHKLPTVIPVSVALLTASDAARAVETIFDGVTRSTVVYPAASPSLNAGELLPSGKPTFVQVLESRFERNLSRLAWKR</sequence>